<evidence type="ECO:0000313" key="1">
    <source>
        <dbReference type="EMBL" id="GAH35813.1"/>
    </source>
</evidence>
<feature type="non-terminal residue" evidence="1">
    <location>
        <position position="141"/>
    </location>
</feature>
<dbReference type="AlphaFoldDB" id="X1GS16"/>
<reference evidence="1" key="1">
    <citation type="journal article" date="2014" name="Front. Microbiol.">
        <title>High frequency of phylogenetically diverse reductive dehalogenase-homologous genes in deep subseafloor sedimentary metagenomes.</title>
        <authorList>
            <person name="Kawai M."/>
            <person name="Futagami T."/>
            <person name="Toyoda A."/>
            <person name="Takaki Y."/>
            <person name="Nishi S."/>
            <person name="Hori S."/>
            <person name="Arai W."/>
            <person name="Tsubouchi T."/>
            <person name="Morono Y."/>
            <person name="Uchiyama I."/>
            <person name="Ito T."/>
            <person name="Fujiyama A."/>
            <person name="Inagaki F."/>
            <person name="Takami H."/>
        </authorList>
    </citation>
    <scope>NUCLEOTIDE SEQUENCE</scope>
    <source>
        <strain evidence="1">Expedition CK06-06</strain>
    </source>
</reference>
<gene>
    <name evidence="1" type="ORF">S03H2_25783</name>
</gene>
<proteinExistence type="predicted"/>
<organism evidence="1">
    <name type="scientific">marine sediment metagenome</name>
    <dbReference type="NCBI Taxonomy" id="412755"/>
    <lineage>
        <taxon>unclassified sequences</taxon>
        <taxon>metagenomes</taxon>
        <taxon>ecological metagenomes</taxon>
    </lineage>
</organism>
<dbReference type="EMBL" id="BARU01014701">
    <property type="protein sequence ID" value="GAH35813.1"/>
    <property type="molecule type" value="Genomic_DNA"/>
</dbReference>
<accession>X1GS16</accession>
<comment type="caution">
    <text evidence="1">The sequence shown here is derived from an EMBL/GenBank/DDBJ whole genome shotgun (WGS) entry which is preliminary data.</text>
</comment>
<protein>
    <submittedName>
        <fullName evidence="1">Uncharacterized protein</fullName>
    </submittedName>
</protein>
<sequence length="141" mass="16079">FTAAGFEEGLKVFTRIKKEHTALRPMLENREELESMVNLDRIRQLTGSLYMQGLGLLTQALDISQNLGQTNISTLELETKELQEKLEGQEQGSALHSMITERLENNAKSLNLVKGRRDKTDEILMEAGMCRDSMREIRLEL</sequence>
<feature type="non-terminal residue" evidence="1">
    <location>
        <position position="1"/>
    </location>
</feature>
<name>X1GS16_9ZZZZ</name>